<comment type="caution">
    <text evidence="2">The sequence shown here is derived from an EMBL/GenBank/DDBJ whole genome shotgun (WGS) entry which is preliminary data.</text>
</comment>
<evidence type="ECO:0000313" key="2">
    <source>
        <dbReference type="EMBL" id="VEL13064.1"/>
    </source>
</evidence>
<feature type="compositionally biased region" description="Basic and acidic residues" evidence="1">
    <location>
        <begin position="158"/>
        <end position="167"/>
    </location>
</feature>
<name>A0A448WJA8_9PLAT</name>
<feature type="region of interest" description="Disordered" evidence="1">
    <location>
        <begin position="283"/>
        <end position="320"/>
    </location>
</feature>
<feature type="region of interest" description="Disordered" evidence="1">
    <location>
        <begin position="83"/>
        <end position="102"/>
    </location>
</feature>
<protein>
    <submittedName>
        <fullName evidence="2">Uncharacterized protein</fullName>
    </submittedName>
</protein>
<evidence type="ECO:0000256" key="1">
    <source>
        <dbReference type="SAM" id="MobiDB-lite"/>
    </source>
</evidence>
<organism evidence="2 3">
    <name type="scientific">Protopolystoma xenopodis</name>
    <dbReference type="NCBI Taxonomy" id="117903"/>
    <lineage>
        <taxon>Eukaryota</taxon>
        <taxon>Metazoa</taxon>
        <taxon>Spiralia</taxon>
        <taxon>Lophotrochozoa</taxon>
        <taxon>Platyhelminthes</taxon>
        <taxon>Monogenea</taxon>
        <taxon>Polyopisthocotylea</taxon>
        <taxon>Polystomatidea</taxon>
        <taxon>Polystomatidae</taxon>
        <taxon>Protopolystoma</taxon>
    </lineage>
</organism>
<accession>A0A448WJA8</accession>
<sequence length="361" mass="39676">MIDHAVQNLKVGFELLSQLLLQEYVRYRGFQLDSFELFLSGRRNQIALMRERLRETEQARIAAADESVSERSREAEGRVQQHIAQGDEMESQKQSASSPNDFAASTLKDNAQFAKVKSSILQGNRDGIREAGAEGERVSLAQGVIKLAEGSENSLVRESQETEKSIEEVDEGLDEEDGDEMEIVDAATLEQRRARLAAEAASTSSASISKNTNQSSVTHTLSKQEDSSTIVVEELAEETGSCSRHGEGNENMTDVNDCLELEDSQEESGKRLSYDSVRIKSDGSDKFSSTDTSMRKDDADIKTTKDAREYEDDTKSSAGITAPQLAGLVSSSPDDLGCLTFYDILLVDILQRLARPGIKES</sequence>
<evidence type="ECO:0000313" key="3">
    <source>
        <dbReference type="Proteomes" id="UP000784294"/>
    </source>
</evidence>
<feature type="compositionally biased region" description="Polar residues" evidence="1">
    <location>
        <begin position="208"/>
        <end position="221"/>
    </location>
</feature>
<feature type="compositionally biased region" description="Basic and acidic residues" evidence="1">
    <location>
        <begin position="293"/>
        <end position="308"/>
    </location>
</feature>
<dbReference type="EMBL" id="CAAALY010016671">
    <property type="protein sequence ID" value="VEL13064.1"/>
    <property type="molecule type" value="Genomic_DNA"/>
</dbReference>
<reference evidence="2" key="1">
    <citation type="submission" date="2018-11" db="EMBL/GenBank/DDBJ databases">
        <authorList>
            <consortium name="Pathogen Informatics"/>
        </authorList>
    </citation>
    <scope>NUCLEOTIDE SEQUENCE</scope>
</reference>
<keyword evidence="3" id="KW-1185">Reference proteome</keyword>
<feature type="region of interest" description="Disordered" evidence="1">
    <location>
        <begin position="152"/>
        <end position="178"/>
    </location>
</feature>
<dbReference type="AlphaFoldDB" id="A0A448WJA8"/>
<dbReference type="Proteomes" id="UP000784294">
    <property type="component" value="Unassembled WGS sequence"/>
</dbReference>
<feature type="compositionally biased region" description="Acidic residues" evidence="1">
    <location>
        <begin position="168"/>
        <end position="178"/>
    </location>
</feature>
<proteinExistence type="predicted"/>
<gene>
    <name evidence="2" type="ORF">PXEA_LOCUS6504</name>
</gene>
<feature type="region of interest" description="Disordered" evidence="1">
    <location>
        <begin position="199"/>
        <end position="255"/>
    </location>
</feature>